<dbReference type="PANTHER" id="PTHR23407">
    <property type="entry name" value="ATPASE INHIBITOR/5-FORMYLTETRAHYDROFOLATE CYCLO-LIGASE"/>
    <property type="match status" value="1"/>
</dbReference>
<keyword evidence="2 4" id="KW-0547">Nucleotide-binding</keyword>
<proteinExistence type="inferred from homology"/>
<evidence type="ECO:0000256" key="4">
    <source>
        <dbReference type="PIRSR" id="PIRSR006806-1"/>
    </source>
</evidence>
<evidence type="ECO:0000256" key="1">
    <source>
        <dbReference type="ARBA" id="ARBA00010638"/>
    </source>
</evidence>
<dbReference type="PIRSF" id="PIRSF006806">
    <property type="entry name" value="FTHF_cligase"/>
    <property type="match status" value="1"/>
</dbReference>
<dbReference type="NCBIfam" id="TIGR02727">
    <property type="entry name" value="MTHFS_bact"/>
    <property type="match status" value="1"/>
</dbReference>
<reference evidence="6 7" key="1">
    <citation type="submission" date="2019-03" db="EMBL/GenBank/DDBJ databases">
        <title>Genomic Encyclopedia of Type Strains, Phase IV (KMG-IV): sequencing the most valuable type-strain genomes for metagenomic binning, comparative biology and taxonomic classification.</title>
        <authorList>
            <person name="Goeker M."/>
        </authorList>
    </citation>
    <scope>NUCLEOTIDE SEQUENCE [LARGE SCALE GENOMIC DNA]</scope>
    <source>
        <strain evidence="6 7">DSM 45361</strain>
    </source>
</reference>
<dbReference type="GO" id="GO:0005524">
    <property type="term" value="F:ATP binding"/>
    <property type="evidence" value="ECO:0007669"/>
    <property type="project" value="UniProtKB-KW"/>
</dbReference>
<dbReference type="PANTHER" id="PTHR23407:SF1">
    <property type="entry name" value="5-FORMYLTETRAHYDROFOLATE CYCLO-LIGASE"/>
    <property type="match status" value="1"/>
</dbReference>
<dbReference type="Pfam" id="PF01812">
    <property type="entry name" value="5-FTHF_cyc-lig"/>
    <property type="match status" value="1"/>
</dbReference>
<protein>
    <recommendedName>
        <fullName evidence="5">5-formyltetrahydrofolate cyclo-ligase</fullName>
        <ecNumber evidence="5">6.3.3.2</ecNumber>
    </recommendedName>
</protein>
<dbReference type="InterPro" id="IPR024185">
    <property type="entry name" value="FTHF_cligase-like_sf"/>
</dbReference>
<evidence type="ECO:0000313" key="6">
    <source>
        <dbReference type="EMBL" id="TDQ04333.1"/>
    </source>
</evidence>
<keyword evidence="7" id="KW-1185">Reference proteome</keyword>
<dbReference type="SUPFAM" id="SSF100950">
    <property type="entry name" value="NagB/RpiA/CoA transferase-like"/>
    <property type="match status" value="1"/>
</dbReference>
<dbReference type="GO" id="GO:0009396">
    <property type="term" value="P:folic acid-containing compound biosynthetic process"/>
    <property type="evidence" value="ECO:0007669"/>
    <property type="project" value="TreeGrafter"/>
</dbReference>
<name>A0A4R6SME0_LABRH</name>
<dbReference type="AlphaFoldDB" id="A0A4R6SME0"/>
<comment type="similarity">
    <text evidence="1 5">Belongs to the 5-formyltetrahydrofolate cyclo-ligase family.</text>
</comment>
<feature type="binding site" evidence="4">
    <location>
        <begin position="140"/>
        <end position="148"/>
    </location>
    <ligand>
        <name>ATP</name>
        <dbReference type="ChEBI" id="CHEBI:30616"/>
    </ligand>
</feature>
<sequence length="198" mass="21361">MARPGSDLQSKQQWRRHLLSKRRRTPAAVRFAEALALTAQLTRGRVLHPGQTVCLYVPTGSEPGTVQMLEEVADRGVRVLLPVIAGVGPLDWAWFAGLDALRMGPYGIPEPDGERLGSAALRIADVVFVPALAVDRSGVRLGRGAGFYDRSLPLAAPGTAFVAVVREDEVVDWLPADPHDVRMSAVLTPNRGLMPLSV</sequence>
<dbReference type="EMBL" id="SNXZ01000001">
    <property type="protein sequence ID" value="TDQ04333.1"/>
    <property type="molecule type" value="Genomic_DNA"/>
</dbReference>
<feature type="binding site" evidence="4">
    <location>
        <begin position="11"/>
        <end position="15"/>
    </location>
    <ligand>
        <name>ATP</name>
        <dbReference type="ChEBI" id="CHEBI:30616"/>
    </ligand>
</feature>
<dbReference type="GO" id="GO:0030272">
    <property type="term" value="F:5-formyltetrahydrofolate cyclo-ligase activity"/>
    <property type="evidence" value="ECO:0007669"/>
    <property type="project" value="UniProtKB-EC"/>
</dbReference>
<evidence type="ECO:0000256" key="3">
    <source>
        <dbReference type="ARBA" id="ARBA00022840"/>
    </source>
</evidence>
<evidence type="ECO:0000256" key="2">
    <source>
        <dbReference type="ARBA" id="ARBA00022741"/>
    </source>
</evidence>
<accession>A0A4R6SME0</accession>
<evidence type="ECO:0000256" key="5">
    <source>
        <dbReference type="RuleBase" id="RU361279"/>
    </source>
</evidence>
<keyword evidence="5" id="KW-0479">Metal-binding</keyword>
<organism evidence="6 7">
    <name type="scientific">Labedaea rhizosphaerae</name>
    <dbReference type="NCBI Taxonomy" id="598644"/>
    <lineage>
        <taxon>Bacteria</taxon>
        <taxon>Bacillati</taxon>
        <taxon>Actinomycetota</taxon>
        <taxon>Actinomycetes</taxon>
        <taxon>Pseudonocardiales</taxon>
        <taxon>Pseudonocardiaceae</taxon>
        <taxon>Labedaea</taxon>
    </lineage>
</organism>
<evidence type="ECO:0000313" key="7">
    <source>
        <dbReference type="Proteomes" id="UP000295444"/>
    </source>
</evidence>
<dbReference type="OrthoDB" id="3242798at2"/>
<dbReference type="RefSeq" id="WP_133847250.1">
    <property type="nucleotide sequence ID" value="NZ_SNXZ01000001.1"/>
</dbReference>
<dbReference type="Gene3D" id="3.40.50.10420">
    <property type="entry name" value="NagB/RpiA/CoA transferase-like"/>
    <property type="match status" value="1"/>
</dbReference>
<dbReference type="Proteomes" id="UP000295444">
    <property type="component" value="Unassembled WGS sequence"/>
</dbReference>
<comment type="catalytic activity">
    <reaction evidence="5">
        <text>(6S)-5-formyl-5,6,7,8-tetrahydrofolate + ATP = (6R)-5,10-methenyltetrahydrofolate + ADP + phosphate</text>
        <dbReference type="Rhea" id="RHEA:10488"/>
        <dbReference type="ChEBI" id="CHEBI:30616"/>
        <dbReference type="ChEBI" id="CHEBI:43474"/>
        <dbReference type="ChEBI" id="CHEBI:57455"/>
        <dbReference type="ChEBI" id="CHEBI:57457"/>
        <dbReference type="ChEBI" id="CHEBI:456216"/>
        <dbReference type="EC" id="6.3.3.2"/>
    </reaction>
</comment>
<dbReference type="InterPro" id="IPR002698">
    <property type="entry name" value="FTHF_cligase"/>
</dbReference>
<comment type="caution">
    <text evidence="6">The sequence shown here is derived from an EMBL/GenBank/DDBJ whole genome shotgun (WGS) entry which is preliminary data.</text>
</comment>
<dbReference type="EC" id="6.3.3.2" evidence="5"/>
<keyword evidence="6" id="KW-0436">Ligase</keyword>
<keyword evidence="3 4" id="KW-0067">ATP-binding</keyword>
<dbReference type="GO" id="GO:0046872">
    <property type="term" value="F:metal ion binding"/>
    <property type="evidence" value="ECO:0007669"/>
    <property type="project" value="UniProtKB-KW"/>
</dbReference>
<dbReference type="GO" id="GO:0035999">
    <property type="term" value="P:tetrahydrofolate interconversion"/>
    <property type="evidence" value="ECO:0007669"/>
    <property type="project" value="TreeGrafter"/>
</dbReference>
<feature type="binding site" evidence="4">
    <location>
        <position position="62"/>
    </location>
    <ligand>
        <name>substrate</name>
    </ligand>
</feature>
<feature type="binding site" evidence="4">
    <location>
        <position position="57"/>
    </location>
    <ligand>
        <name>substrate</name>
    </ligand>
</feature>
<dbReference type="InterPro" id="IPR037171">
    <property type="entry name" value="NagB/RpiA_transferase-like"/>
</dbReference>
<comment type="cofactor">
    <cofactor evidence="5">
        <name>Mg(2+)</name>
        <dbReference type="ChEBI" id="CHEBI:18420"/>
    </cofactor>
</comment>
<gene>
    <name evidence="6" type="ORF">EV186_101278</name>
</gene>
<keyword evidence="5" id="KW-0460">Magnesium</keyword>